<dbReference type="SMART" id="SM00490">
    <property type="entry name" value="HELICc"/>
    <property type="match status" value="1"/>
</dbReference>
<dbReference type="PANTHER" id="PTHR47964">
    <property type="entry name" value="ATP-DEPENDENT DNA HELICASE HOMOLOG RECG, CHLOROPLASTIC"/>
    <property type="match status" value="1"/>
</dbReference>
<dbReference type="CDD" id="cd17992">
    <property type="entry name" value="DEXHc_RecG"/>
    <property type="match status" value="1"/>
</dbReference>
<feature type="domain" description="Helicase ATP-binding" evidence="9">
    <location>
        <begin position="277"/>
        <end position="450"/>
    </location>
</feature>
<sequence>MAITRESRLKDVIGKIATNLEKQRGLRTVGDLLDFLPRRYLDASKSGRLEDFQIGQDAVLVATIVDARTRPMRNRKGKKMLTAVLEDADGRRASLVFFSAWGHEDRLVRGAHGVFRGKLQTYGKELQLAHPDYTLFSGGVEDPVYRGGLIPLYLAVKGVTDMQLSQAIRLVLELVELDDPVPEEIRGERKLLDLHTAYDHVHFPMQDRDWGRAKRRLRYDEALVIQTVLAQRRAEARLLEATPRAAVSGGLLEAFDAKLPFELTEGQRRVGEQIAGDMAQGHPMHRLLQGEVGSGKTIVALRAMLAAIDAGAQAALLAPTEVLAQQHERSISAMLGELGQAGMLGGADNATRVALLTGSMTRSQREKVLLDITTGPVGIVIGTHALIQEHVMFADLGLVVVDEQHRFGVEQRDALRAKALRPPHVLVMTATPIPRTVAMTVFGDMDTSVLSELPRGRQPIASHVVPGNRESWMTRTWERVAEEVAAGHQAYVVCPRIGDPADGSPEVASDEEPPAGETYDEGEEPEAERELIGVHQQLERLRGEPALQGLRIEMLHGRMATEEKDAVMQVFTAGDIDVLVSTTVIEVGVDVPNATVMVVMDADRFGISQLHQLRGRVGRGAAAGLCLLVTETENPDTVERLEAVAATTDGFRLADLDLSLRREGDVLGAAQSGTRSGLRLLRLSHPSDVELIDFARHDATQIVADDPGLTTHPRLAQLVDERISEEQAAFLERG</sequence>
<protein>
    <submittedName>
        <fullName evidence="11">ATP-dependent DNA helicase RecG</fullName>
        <ecNumber evidence="11">3.6.4.12</ecNumber>
    </submittedName>
</protein>
<dbReference type="Gene3D" id="2.40.50.140">
    <property type="entry name" value="Nucleic acid-binding proteins"/>
    <property type="match status" value="1"/>
</dbReference>
<dbReference type="Pfam" id="PF19833">
    <property type="entry name" value="RecG_dom3_C"/>
    <property type="match status" value="1"/>
</dbReference>
<evidence type="ECO:0000256" key="3">
    <source>
        <dbReference type="ARBA" id="ARBA00022801"/>
    </source>
</evidence>
<evidence type="ECO:0000256" key="4">
    <source>
        <dbReference type="ARBA" id="ARBA00022806"/>
    </source>
</evidence>
<dbReference type="Gene3D" id="3.40.50.300">
    <property type="entry name" value="P-loop containing nucleotide triphosphate hydrolases"/>
    <property type="match status" value="2"/>
</dbReference>
<gene>
    <name evidence="11" type="ORF">FHU39_000832</name>
</gene>
<dbReference type="InterPro" id="IPR012340">
    <property type="entry name" value="NA-bd_OB-fold"/>
</dbReference>
<dbReference type="GO" id="GO:0003677">
    <property type="term" value="F:DNA binding"/>
    <property type="evidence" value="ECO:0007669"/>
    <property type="project" value="UniProtKB-KW"/>
</dbReference>
<dbReference type="InterPro" id="IPR047112">
    <property type="entry name" value="RecG/Mfd"/>
</dbReference>
<dbReference type="Pfam" id="PF00271">
    <property type="entry name" value="Helicase_C"/>
    <property type="match status" value="1"/>
</dbReference>
<reference evidence="11 12" key="1">
    <citation type="submission" date="2020-08" db="EMBL/GenBank/DDBJ databases">
        <title>Sequencing the genomes of 1000 actinobacteria strains.</title>
        <authorList>
            <person name="Klenk H.-P."/>
        </authorList>
    </citation>
    <scope>NUCLEOTIDE SEQUENCE [LARGE SCALE GENOMIC DNA]</scope>
    <source>
        <strain evidence="11 12">DSM 105369</strain>
    </source>
</reference>
<keyword evidence="5" id="KW-0067">ATP-binding</keyword>
<proteinExistence type="predicted"/>
<dbReference type="Proteomes" id="UP000559182">
    <property type="component" value="Unassembled WGS sequence"/>
</dbReference>
<evidence type="ECO:0000256" key="5">
    <source>
        <dbReference type="ARBA" id="ARBA00022840"/>
    </source>
</evidence>
<evidence type="ECO:0000256" key="2">
    <source>
        <dbReference type="ARBA" id="ARBA00022763"/>
    </source>
</evidence>
<keyword evidence="7" id="KW-0234">DNA repair</keyword>
<organism evidence="11 12">
    <name type="scientific">Flexivirga oryzae</name>
    <dbReference type="NCBI Taxonomy" id="1794944"/>
    <lineage>
        <taxon>Bacteria</taxon>
        <taxon>Bacillati</taxon>
        <taxon>Actinomycetota</taxon>
        <taxon>Actinomycetes</taxon>
        <taxon>Micrococcales</taxon>
        <taxon>Dermacoccaceae</taxon>
        <taxon>Flexivirga</taxon>
    </lineage>
</organism>
<dbReference type="RefSeq" id="WP_183319198.1">
    <property type="nucleotide sequence ID" value="NZ_JACHVQ010000001.1"/>
</dbReference>
<dbReference type="EMBL" id="JACHVQ010000001">
    <property type="protein sequence ID" value="MBB2890848.1"/>
    <property type="molecule type" value="Genomic_DNA"/>
</dbReference>
<dbReference type="GO" id="GO:0005524">
    <property type="term" value="F:ATP binding"/>
    <property type="evidence" value="ECO:0007669"/>
    <property type="project" value="UniProtKB-KW"/>
</dbReference>
<keyword evidence="2" id="KW-0227">DNA damage</keyword>
<keyword evidence="6" id="KW-0238">DNA-binding</keyword>
<dbReference type="PANTHER" id="PTHR47964:SF1">
    <property type="entry name" value="ATP-DEPENDENT DNA HELICASE HOMOLOG RECG, CHLOROPLASTIC"/>
    <property type="match status" value="1"/>
</dbReference>
<evidence type="ECO:0000259" key="10">
    <source>
        <dbReference type="PROSITE" id="PS51194"/>
    </source>
</evidence>
<keyword evidence="1" id="KW-0547">Nucleotide-binding</keyword>
<evidence type="ECO:0000256" key="7">
    <source>
        <dbReference type="ARBA" id="ARBA00023204"/>
    </source>
</evidence>
<dbReference type="CDD" id="cd04488">
    <property type="entry name" value="RecG_wedge_OBF"/>
    <property type="match status" value="1"/>
</dbReference>
<dbReference type="PROSITE" id="PS51194">
    <property type="entry name" value="HELICASE_CTER"/>
    <property type="match status" value="1"/>
</dbReference>
<dbReference type="GO" id="GO:0006281">
    <property type="term" value="P:DNA repair"/>
    <property type="evidence" value="ECO:0007669"/>
    <property type="project" value="UniProtKB-KW"/>
</dbReference>
<dbReference type="SMART" id="SM00487">
    <property type="entry name" value="DEXDc"/>
    <property type="match status" value="1"/>
</dbReference>
<feature type="domain" description="Helicase C-terminal" evidence="10">
    <location>
        <begin position="468"/>
        <end position="659"/>
    </location>
</feature>
<dbReference type="InterPro" id="IPR001650">
    <property type="entry name" value="Helicase_C-like"/>
</dbReference>
<dbReference type="InterPro" id="IPR045562">
    <property type="entry name" value="RecG_dom3_C"/>
</dbReference>
<feature type="compositionally biased region" description="Acidic residues" evidence="8">
    <location>
        <begin position="508"/>
        <end position="525"/>
    </location>
</feature>
<dbReference type="AlphaFoldDB" id="A0A839MZJ8"/>
<dbReference type="PROSITE" id="PS51192">
    <property type="entry name" value="HELICASE_ATP_BIND_1"/>
    <property type="match status" value="1"/>
</dbReference>
<dbReference type="SUPFAM" id="SSF50249">
    <property type="entry name" value="Nucleic acid-binding proteins"/>
    <property type="match status" value="1"/>
</dbReference>
<name>A0A839MZJ8_9MICO</name>
<dbReference type="EC" id="3.6.4.12" evidence="11"/>
<evidence type="ECO:0000256" key="8">
    <source>
        <dbReference type="SAM" id="MobiDB-lite"/>
    </source>
</evidence>
<dbReference type="Pfam" id="PF00270">
    <property type="entry name" value="DEAD"/>
    <property type="match status" value="1"/>
</dbReference>
<dbReference type="GO" id="GO:0016787">
    <property type="term" value="F:hydrolase activity"/>
    <property type="evidence" value="ECO:0007669"/>
    <property type="project" value="UniProtKB-KW"/>
</dbReference>
<evidence type="ECO:0000256" key="6">
    <source>
        <dbReference type="ARBA" id="ARBA00023125"/>
    </source>
</evidence>
<evidence type="ECO:0000313" key="11">
    <source>
        <dbReference type="EMBL" id="MBB2890848.1"/>
    </source>
</evidence>
<dbReference type="InterPro" id="IPR014001">
    <property type="entry name" value="Helicase_ATP-bd"/>
</dbReference>
<keyword evidence="3 11" id="KW-0378">Hydrolase</keyword>
<dbReference type="InterPro" id="IPR027417">
    <property type="entry name" value="P-loop_NTPase"/>
</dbReference>
<comment type="caution">
    <text evidence="11">The sequence shown here is derived from an EMBL/GenBank/DDBJ whole genome shotgun (WGS) entry which is preliminary data.</text>
</comment>
<dbReference type="SUPFAM" id="SSF52540">
    <property type="entry name" value="P-loop containing nucleoside triphosphate hydrolases"/>
    <property type="match status" value="2"/>
</dbReference>
<keyword evidence="12" id="KW-1185">Reference proteome</keyword>
<evidence type="ECO:0000259" key="9">
    <source>
        <dbReference type="PROSITE" id="PS51192"/>
    </source>
</evidence>
<evidence type="ECO:0000256" key="1">
    <source>
        <dbReference type="ARBA" id="ARBA00022741"/>
    </source>
</evidence>
<accession>A0A839MZJ8</accession>
<evidence type="ECO:0000313" key="12">
    <source>
        <dbReference type="Proteomes" id="UP000559182"/>
    </source>
</evidence>
<dbReference type="InterPro" id="IPR011545">
    <property type="entry name" value="DEAD/DEAH_box_helicase_dom"/>
</dbReference>
<feature type="region of interest" description="Disordered" evidence="8">
    <location>
        <begin position="499"/>
        <end position="525"/>
    </location>
</feature>
<dbReference type="GO" id="GO:0003678">
    <property type="term" value="F:DNA helicase activity"/>
    <property type="evidence" value="ECO:0007669"/>
    <property type="project" value="UniProtKB-EC"/>
</dbReference>
<keyword evidence="4 11" id="KW-0347">Helicase</keyword>